<protein>
    <recommendedName>
        <fullName evidence="3">Glutaredoxin</fullName>
    </recommendedName>
</protein>
<gene>
    <name evidence="1" type="ORF">J2Y00_001254</name>
</gene>
<evidence type="ECO:0000313" key="2">
    <source>
        <dbReference type="Proteomes" id="UP001185331"/>
    </source>
</evidence>
<comment type="caution">
    <text evidence="1">The sequence shown here is derived from an EMBL/GenBank/DDBJ whole genome shotgun (WGS) entry which is preliminary data.</text>
</comment>
<dbReference type="SUPFAM" id="SSF52833">
    <property type="entry name" value="Thioredoxin-like"/>
    <property type="match status" value="1"/>
</dbReference>
<dbReference type="AlphaFoldDB" id="A0AAE3XC18"/>
<evidence type="ECO:0008006" key="3">
    <source>
        <dbReference type="Google" id="ProtNLM"/>
    </source>
</evidence>
<name>A0AAE3XC18_9DEIO</name>
<dbReference type="InterPro" id="IPR008554">
    <property type="entry name" value="Glutaredoxin-like"/>
</dbReference>
<dbReference type="Proteomes" id="UP001185331">
    <property type="component" value="Unassembled WGS sequence"/>
</dbReference>
<dbReference type="Pfam" id="PF05768">
    <property type="entry name" value="Glrx-like"/>
    <property type="match status" value="1"/>
</dbReference>
<sequence>MTPTPTLPTLTLYTRAGCHLCEQAAANLGAMNVPFTPVDIDAFPDLRARWTDHVPVLVWTPPGQSEQVLGKGAFSRARAGQIKLHLMRTVSGT</sequence>
<accession>A0AAE3XC18</accession>
<proteinExistence type="predicted"/>
<dbReference type="EMBL" id="JAVDQK010000002">
    <property type="protein sequence ID" value="MDR6217697.1"/>
    <property type="molecule type" value="Genomic_DNA"/>
</dbReference>
<dbReference type="InterPro" id="IPR036249">
    <property type="entry name" value="Thioredoxin-like_sf"/>
</dbReference>
<dbReference type="RefSeq" id="WP_052751199.1">
    <property type="nucleotide sequence ID" value="NZ_BMHJ01000029.1"/>
</dbReference>
<organism evidence="1 2">
    <name type="scientific">Deinococcus soli</name>
    <name type="common">ex Cha et al. 2016</name>
    <dbReference type="NCBI Taxonomy" id="1309411"/>
    <lineage>
        <taxon>Bacteria</taxon>
        <taxon>Thermotogati</taxon>
        <taxon>Deinococcota</taxon>
        <taxon>Deinococci</taxon>
        <taxon>Deinococcales</taxon>
        <taxon>Deinococcaceae</taxon>
        <taxon>Deinococcus</taxon>
    </lineage>
</organism>
<dbReference type="Gene3D" id="3.40.30.10">
    <property type="entry name" value="Glutaredoxin"/>
    <property type="match status" value="1"/>
</dbReference>
<reference evidence="1" key="1">
    <citation type="submission" date="2023-07" db="EMBL/GenBank/DDBJ databases">
        <title>Sorghum-associated microbial communities from plants grown in Nebraska, USA.</title>
        <authorList>
            <person name="Schachtman D."/>
        </authorList>
    </citation>
    <scope>NUCLEOTIDE SEQUENCE</scope>
    <source>
        <strain evidence="1">BE330</strain>
    </source>
</reference>
<evidence type="ECO:0000313" key="1">
    <source>
        <dbReference type="EMBL" id="MDR6217697.1"/>
    </source>
</evidence>